<dbReference type="Pfam" id="PF01225">
    <property type="entry name" value="Mur_ligase"/>
    <property type="match status" value="1"/>
</dbReference>
<protein>
    <recommendedName>
        <fullName evidence="10 11">UDP-N-acetylmuramoyl-tripeptide--D-alanyl-D-alanine ligase</fullName>
        <ecNumber evidence="10 11">6.3.2.10</ecNumber>
    </recommendedName>
    <alternativeName>
        <fullName evidence="10">D-alanyl-D-alanine-adding enzyme</fullName>
    </alternativeName>
</protein>
<evidence type="ECO:0000313" key="16">
    <source>
        <dbReference type="Proteomes" id="UP001197378"/>
    </source>
</evidence>
<comment type="function">
    <text evidence="10 11">Involved in cell wall formation. Catalyzes the final step in the synthesis of UDP-N-acetylmuramoyl-pentapeptide, the precursor of murein.</text>
</comment>
<dbReference type="PANTHER" id="PTHR43024:SF1">
    <property type="entry name" value="UDP-N-ACETYLMURAMOYL-TRIPEPTIDE--D-ALANYL-D-ALANINE LIGASE"/>
    <property type="match status" value="1"/>
</dbReference>
<keyword evidence="4 10" id="KW-0547">Nucleotide-binding</keyword>
<gene>
    <name evidence="10" type="primary">murF</name>
    <name evidence="15" type="ORF">HFQ13_05910</name>
</gene>
<dbReference type="GO" id="GO:0051301">
    <property type="term" value="P:cell division"/>
    <property type="evidence" value="ECO:0007669"/>
    <property type="project" value="UniProtKB-KW"/>
</dbReference>
<keyword evidence="6 10" id="KW-0133">Cell shape</keyword>
<dbReference type="HAMAP" id="MF_02019">
    <property type="entry name" value="MurF"/>
    <property type="match status" value="1"/>
</dbReference>
<keyword evidence="5 10" id="KW-0067">ATP-binding</keyword>
<dbReference type="InterPro" id="IPR051046">
    <property type="entry name" value="MurCDEF_CellWall_CoF430Synth"/>
</dbReference>
<dbReference type="Pfam" id="PF08245">
    <property type="entry name" value="Mur_ligase_M"/>
    <property type="match status" value="1"/>
</dbReference>
<proteinExistence type="inferred from homology"/>
<dbReference type="InterPro" id="IPR000713">
    <property type="entry name" value="Mur_ligase_N"/>
</dbReference>
<feature type="binding site" evidence="10">
    <location>
        <begin position="108"/>
        <end position="114"/>
    </location>
    <ligand>
        <name>ATP</name>
        <dbReference type="ChEBI" id="CHEBI:30616"/>
    </ligand>
</feature>
<dbReference type="InterPro" id="IPR036565">
    <property type="entry name" value="Mur-like_cat_sf"/>
</dbReference>
<comment type="caution">
    <text evidence="15">The sequence shown here is derived from an EMBL/GenBank/DDBJ whole genome shotgun (WGS) entry which is preliminary data.</text>
</comment>
<comment type="pathway">
    <text evidence="10 11">Cell wall biogenesis; peptidoglycan biosynthesis.</text>
</comment>
<name>A0AAE2YPP0_9PROT</name>
<evidence type="ECO:0000256" key="4">
    <source>
        <dbReference type="ARBA" id="ARBA00022741"/>
    </source>
</evidence>
<dbReference type="InterPro" id="IPR005863">
    <property type="entry name" value="UDP-N-AcMur_synth"/>
</dbReference>
<evidence type="ECO:0000259" key="12">
    <source>
        <dbReference type="Pfam" id="PF01225"/>
    </source>
</evidence>
<dbReference type="Pfam" id="PF02875">
    <property type="entry name" value="Mur_ligase_C"/>
    <property type="match status" value="1"/>
</dbReference>
<dbReference type="AlphaFoldDB" id="A0AAE2YPP0"/>
<evidence type="ECO:0000256" key="2">
    <source>
        <dbReference type="ARBA" id="ARBA00022598"/>
    </source>
</evidence>
<dbReference type="GO" id="GO:0005737">
    <property type="term" value="C:cytoplasm"/>
    <property type="evidence" value="ECO:0007669"/>
    <property type="project" value="UniProtKB-SubCell"/>
</dbReference>
<accession>A0AAE2YPP0</accession>
<evidence type="ECO:0000256" key="9">
    <source>
        <dbReference type="ARBA" id="ARBA00023316"/>
    </source>
</evidence>
<dbReference type="SUPFAM" id="SSF63418">
    <property type="entry name" value="MurE/MurF N-terminal domain"/>
    <property type="match status" value="1"/>
</dbReference>
<keyword evidence="8 10" id="KW-0131">Cell cycle</keyword>
<comment type="subcellular location">
    <subcellularLocation>
        <location evidence="10 11">Cytoplasm</location>
    </subcellularLocation>
</comment>
<dbReference type="RefSeq" id="WP_215873046.1">
    <property type="nucleotide sequence ID" value="NZ_JAAXYO010000066.1"/>
</dbReference>
<evidence type="ECO:0000256" key="10">
    <source>
        <dbReference type="HAMAP-Rule" id="MF_02019"/>
    </source>
</evidence>
<dbReference type="GO" id="GO:0005524">
    <property type="term" value="F:ATP binding"/>
    <property type="evidence" value="ECO:0007669"/>
    <property type="project" value="UniProtKB-UniRule"/>
</dbReference>
<evidence type="ECO:0000256" key="8">
    <source>
        <dbReference type="ARBA" id="ARBA00023306"/>
    </source>
</evidence>
<dbReference type="GO" id="GO:0071555">
    <property type="term" value="P:cell wall organization"/>
    <property type="evidence" value="ECO:0007669"/>
    <property type="project" value="UniProtKB-KW"/>
</dbReference>
<dbReference type="InterPro" id="IPR004101">
    <property type="entry name" value="Mur_ligase_C"/>
</dbReference>
<evidence type="ECO:0000256" key="1">
    <source>
        <dbReference type="ARBA" id="ARBA00022490"/>
    </source>
</evidence>
<evidence type="ECO:0000256" key="7">
    <source>
        <dbReference type="ARBA" id="ARBA00022984"/>
    </source>
</evidence>
<feature type="domain" description="Mur ligase C-terminal" evidence="13">
    <location>
        <begin position="314"/>
        <end position="433"/>
    </location>
</feature>
<keyword evidence="7 10" id="KW-0573">Peptidoglycan synthesis</keyword>
<evidence type="ECO:0000313" key="15">
    <source>
        <dbReference type="EMBL" id="MBU2787738.1"/>
    </source>
</evidence>
<evidence type="ECO:0000256" key="5">
    <source>
        <dbReference type="ARBA" id="ARBA00022840"/>
    </source>
</evidence>
<evidence type="ECO:0000256" key="11">
    <source>
        <dbReference type="RuleBase" id="RU004136"/>
    </source>
</evidence>
<reference evidence="15" key="1">
    <citation type="journal article" date="2021" name="ISME J.">
        <title>Genomic evolution of the class Acidithiobacillia: deep-branching Proteobacteria living in extreme acidic conditions.</title>
        <authorList>
            <person name="Moya-Beltran A."/>
            <person name="Beard S."/>
            <person name="Rojas-Villalobos C."/>
            <person name="Issotta F."/>
            <person name="Gallardo Y."/>
            <person name="Ulloa R."/>
            <person name="Giaveno A."/>
            <person name="Degli Esposti M."/>
            <person name="Johnson D.B."/>
            <person name="Quatrini R."/>
        </authorList>
    </citation>
    <scope>NUCLEOTIDE SEQUENCE</scope>
    <source>
        <strain evidence="15">VAN18-1</strain>
    </source>
</reference>
<dbReference type="GO" id="GO:0047480">
    <property type="term" value="F:UDP-N-acetylmuramoyl-tripeptide-D-alanyl-D-alanine ligase activity"/>
    <property type="evidence" value="ECO:0007669"/>
    <property type="project" value="UniProtKB-UniRule"/>
</dbReference>
<evidence type="ECO:0000256" key="6">
    <source>
        <dbReference type="ARBA" id="ARBA00022960"/>
    </source>
</evidence>
<dbReference type="InterPro" id="IPR013221">
    <property type="entry name" value="Mur_ligase_cen"/>
</dbReference>
<dbReference type="NCBIfam" id="TIGR01143">
    <property type="entry name" value="murF"/>
    <property type="match status" value="1"/>
</dbReference>
<keyword evidence="3 10" id="KW-0132">Cell division</keyword>
<evidence type="ECO:0000259" key="13">
    <source>
        <dbReference type="Pfam" id="PF02875"/>
    </source>
</evidence>
<dbReference type="SUPFAM" id="SSF53623">
    <property type="entry name" value="MurD-like peptide ligases, catalytic domain"/>
    <property type="match status" value="1"/>
</dbReference>
<dbReference type="InterPro" id="IPR036615">
    <property type="entry name" value="Mur_ligase_C_dom_sf"/>
</dbReference>
<sequence>MIELSLREVAKICHGKTLPGSPAELRIRGLSSDSRSAQPDALFVALSGPHFDAHDFVAQARSNGAAAVLVSRAMAEPGVLVTDTLQALQDLAAAWRQRCPAKVIGVTGSCGKTTVKEILAAILQETGHGIATQGNLNNHIGVPLTLARLSQTDRYAVVEMGMNHAGEIRVLSRLAAPDLVLINNAGTAHLENLGTVEAIAAAKGEILEGLGPHGIAVLNGDDRFCEEWAAQAPGEVWRFSLEDRPARVRGAWQASATGGEMQVRAPQGTFDLQIPLPGRHNGANVLAAVTAALALDTPIAAIVRSVAQLRGVSGRLQWVAGRQGSRLLDDSYNANPASLEAAMQVLAQQPGRRFLVLGDMGELGPEARSYHAQAGKRLRELGIDGLFATGPLSAAAVEAFGRGASHFAEIDALVTALQPVLAGDVTVLVKGSRAAHMERVVTALRQEAG</sequence>
<evidence type="ECO:0000259" key="14">
    <source>
        <dbReference type="Pfam" id="PF08245"/>
    </source>
</evidence>
<keyword evidence="2 10" id="KW-0436">Ligase</keyword>
<dbReference type="Gene3D" id="3.40.1190.10">
    <property type="entry name" value="Mur-like, catalytic domain"/>
    <property type="match status" value="1"/>
</dbReference>
<keyword evidence="16" id="KW-1185">Reference proteome</keyword>
<dbReference type="GO" id="GO:0009252">
    <property type="term" value="P:peptidoglycan biosynthetic process"/>
    <property type="evidence" value="ECO:0007669"/>
    <property type="project" value="UniProtKB-UniRule"/>
</dbReference>
<feature type="domain" description="Mur ligase N-terminal catalytic" evidence="12">
    <location>
        <begin position="27"/>
        <end position="95"/>
    </location>
</feature>
<dbReference type="PANTHER" id="PTHR43024">
    <property type="entry name" value="UDP-N-ACETYLMURAMOYL-TRIPEPTIDE--D-ALANYL-D-ALANINE LIGASE"/>
    <property type="match status" value="1"/>
</dbReference>
<keyword evidence="1 10" id="KW-0963">Cytoplasm</keyword>
<dbReference type="Gene3D" id="3.90.190.20">
    <property type="entry name" value="Mur ligase, C-terminal domain"/>
    <property type="match status" value="1"/>
</dbReference>
<dbReference type="Proteomes" id="UP001197378">
    <property type="component" value="Unassembled WGS sequence"/>
</dbReference>
<feature type="domain" description="Mur ligase central" evidence="14">
    <location>
        <begin position="106"/>
        <end position="292"/>
    </location>
</feature>
<organism evidence="15 16">
    <name type="scientific">Igneacidithiobacillus copahuensis</name>
    <dbReference type="NCBI Taxonomy" id="2724909"/>
    <lineage>
        <taxon>Bacteria</taxon>
        <taxon>Pseudomonadati</taxon>
        <taxon>Pseudomonadota</taxon>
        <taxon>Acidithiobacillia</taxon>
        <taxon>Acidithiobacillales</taxon>
        <taxon>Acidithiobacillaceae</taxon>
        <taxon>Igneacidithiobacillus</taxon>
    </lineage>
</organism>
<dbReference type="EMBL" id="JAAXYO010000066">
    <property type="protein sequence ID" value="MBU2787738.1"/>
    <property type="molecule type" value="Genomic_DNA"/>
</dbReference>
<dbReference type="SUPFAM" id="SSF53244">
    <property type="entry name" value="MurD-like peptide ligases, peptide-binding domain"/>
    <property type="match status" value="1"/>
</dbReference>
<comment type="catalytic activity">
    <reaction evidence="10 11">
        <text>D-alanyl-D-alanine + UDP-N-acetyl-alpha-D-muramoyl-L-alanyl-gamma-D-glutamyl-meso-2,6-diaminopimelate + ATP = UDP-N-acetyl-alpha-D-muramoyl-L-alanyl-gamma-D-glutamyl-meso-2,6-diaminopimeloyl-D-alanyl-D-alanine + ADP + phosphate + H(+)</text>
        <dbReference type="Rhea" id="RHEA:28374"/>
        <dbReference type="ChEBI" id="CHEBI:15378"/>
        <dbReference type="ChEBI" id="CHEBI:30616"/>
        <dbReference type="ChEBI" id="CHEBI:43474"/>
        <dbReference type="ChEBI" id="CHEBI:57822"/>
        <dbReference type="ChEBI" id="CHEBI:61386"/>
        <dbReference type="ChEBI" id="CHEBI:83905"/>
        <dbReference type="ChEBI" id="CHEBI:456216"/>
        <dbReference type="EC" id="6.3.2.10"/>
    </reaction>
</comment>
<dbReference type="InterPro" id="IPR035911">
    <property type="entry name" value="MurE/MurF_N"/>
</dbReference>
<comment type="similarity">
    <text evidence="10">Belongs to the MurCDEF family. MurF subfamily.</text>
</comment>
<keyword evidence="9 10" id="KW-0961">Cell wall biogenesis/degradation</keyword>
<dbReference type="GO" id="GO:0008360">
    <property type="term" value="P:regulation of cell shape"/>
    <property type="evidence" value="ECO:0007669"/>
    <property type="project" value="UniProtKB-KW"/>
</dbReference>
<dbReference type="Gene3D" id="3.40.1390.10">
    <property type="entry name" value="MurE/MurF, N-terminal domain"/>
    <property type="match status" value="1"/>
</dbReference>
<evidence type="ECO:0000256" key="3">
    <source>
        <dbReference type="ARBA" id="ARBA00022618"/>
    </source>
</evidence>
<dbReference type="EC" id="6.3.2.10" evidence="10 11"/>